<name>A0A9N8H429_9STRA</name>
<dbReference type="EMBL" id="CAICTM010000102">
    <property type="protein sequence ID" value="CAB9501233.1"/>
    <property type="molecule type" value="Genomic_DNA"/>
</dbReference>
<sequence>MQLAQAGSYVGLDAIEEYARFFDVDSMPHWEVGLTLDTTISLKDSDDDAQEGECTFLVVSSISFATNDISANQFVHGGSALFKIYLRPVGLTGIRIRRANVYFSEEYMTFIFGESLNGHKTSEWTCTTIESTCPETFALNRFTSVSDCVDQMQRIENVGANANLSGNSRGCKNLHATFVGFNPAAHCAHTSIVPQVDSNGQVKCQEPGAYVDPLTLFVKDDIEFFENRVVELGLGKDGYKVCNCENPEDYSPFIDGSFWRLFSVLGQINPLPPIWPLGEMPACAACAGINF</sequence>
<dbReference type="AlphaFoldDB" id="A0A9N8H429"/>
<proteinExistence type="predicted"/>
<evidence type="ECO:0000313" key="2">
    <source>
        <dbReference type="Proteomes" id="UP001153069"/>
    </source>
</evidence>
<protein>
    <submittedName>
        <fullName evidence="1">Uncharacterized protein</fullName>
    </submittedName>
</protein>
<keyword evidence="2" id="KW-1185">Reference proteome</keyword>
<reference evidence="1" key="1">
    <citation type="submission" date="2020-06" db="EMBL/GenBank/DDBJ databases">
        <authorList>
            <consortium name="Plant Systems Biology data submission"/>
        </authorList>
    </citation>
    <scope>NUCLEOTIDE SEQUENCE</scope>
    <source>
        <strain evidence="1">D6</strain>
    </source>
</reference>
<gene>
    <name evidence="1" type="ORF">SEMRO_103_G052370.1</name>
</gene>
<dbReference type="Proteomes" id="UP001153069">
    <property type="component" value="Unassembled WGS sequence"/>
</dbReference>
<evidence type="ECO:0000313" key="1">
    <source>
        <dbReference type="EMBL" id="CAB9501233.1"/>
    </source>
</evidence>
<accession>A0A9N8H429</accession>
<organism evidence="1 2">
    <name type="scientific">Seminavis robusta</name>
    <dbReference type="NCBI Taxonomy" id="568900"/>
    <lineage>
        <taxon>Eukaryota</taxon>
        <taxon>Sar</taxon>
        <taxon>Stramenopiles</taxon>
        <taxon>Ochrophyta</taxon>
        <taxon>Bacillariophyta</taxon>
        <taxon>Bacillariophyceae</taxon>
        <taxon>Bacillariophycidae</taxon>
        <taxon>Naviculales</taxon>
        <taxon>Naviculaceae</taxon>
        <taxon>Seminavis</taxon>
    </lineage>
</organism>
<comment type="caution">
    <text evidence="1">The sequence shown here is derived from an EMBL/GenBank/DDBJ whole genome shotgun (WGS) entry which is preliminary data.</text>
</comment>